<gene>
    <name evidence="1" type="ORF">LG45_07085</name>
</gene>
<dbReference type="OrthoDB" id="1348500at2"/>
<protein>
    <recommendedName>
        <fullName evidence="3">DUF3299 domain-containing protein</fullName>
    </recommendedName>
</protein>
<dbReference type="EMBL" id="JRHH01000003">
    <property type="protein sequence ID" value="KGD68054.1"/>
    <property type="molecule type" value="Genomic_DNA"/>
</dbReference>
<dbReference type="eggNOG" id="COG3495">
    <property type="taxonomic scope" value="Bacteria"/>
</dbReference>
<evidence type="ECO:0000313" key="2">
    <source>
        <dbReference type="Proteomes" id="UP000029554"/>
    </source>
</evidence>
<reference evidence="1 2" key="1">
    <citation type="submission" date="2014-09" db="EMBL/GenBank/DDBJ databases">
        <title>Whole Genome Shotgun of Flavobacterium aquatile LMG 4008.</title>
        <authorList>
            <person name="Gale A.N."/>
            <person name="Pipes S.E."/>
            <person name="Newman J.D."/>
        </authorList>
    </citation>
    <scope>NUCLEOTIDE SEQUENCE [LARGE SCALE GENOMIC DNA]</scope>
    <source>
        <strain evidence="1 2">LMG 4008</strain>
    </source>
</reference>
<keyword evidence="2" id="KW-1185">Reference proteome</keyword>
<evidence type="ECO:0008006" key="3">
    <source>
        <dbReference type="Google" id="ProtNLM"/>
    </source>
</evidence>
<dbReference type="Proteomes" id="UP000029554">
    <property type="component" value="Unassembled WGS sequence"/>
</dbReference>
<dbReference type="STRING" id="1453498.LG45_07085"/>
<dbReference type="AlphaFoldDB" id="A0A095SUK8"/>
<evidence type="ECO:0000313" key="1">
    <source>
        <dbReference type="EMBL" id="KGD68054.1"/>
    </source>
</evidence>
<accession>A0A095SUK8</accession>
<dbReference type="RefSeq" id="WP_035125638.1">
    <property type="nucleotide sequence ID" value="NZ_JRHH01000003.1"/>
</dbReference>
<comment type="caution">
    <text evidence="1">The sequence shown here is derived from an EMBL/GenBank/DDBJ whole genome shotgun (WGS) entry which is preliminary data.</text>
</comment>
<sequence length="162" mass="18276">MHNKIKLVIVLFSALLFFSFSDKEKSILDSTAISKVVAGDTITWKLLGEIKFNLKKHPKYGEVQFPVVNDKVKLRGKKKVYISGFIVPIDNKSYALSKNVFASCFFCGKSGPESIVGLHFKNGTPKLKTDQYVTIEGTFRYNEDDVDDWIYNLDNAVIVKGD</sequence>
<dbReference type="Gene3D" id="2.40.50.870">
    <property type="entry name" value="Protein of unknown function (DUF3299)"/>
    <property type="match status" value="1"/>
</dbReference>
<organism evidence="1 2">
    <name type="scientific">Flavobacterium aquatile LMG 4008 = ATCC 11947</name>
    <dbReference type="NCBI Taxonomy" id="1453498"/>
    <lineage>
        <taxon>Bacteria</taxon>
        <taxon>Pseudomonadati</taxon>
        <taxon>Bacteroidota</taxon>
        <taxon>Flavobacteriia</taxon>
        <taxon>Flavobacteriales</taxon>
        <taxon>Flavobacteriaceae</taxon>
        <taxon>Flavobacterium</taxon>
    </lineage>
</organism>
<name>A0A095SUK8_9FLAO</name>
<proteinExistence type="predicted"/>